<keyword evidence="2" id="KW-1185">Reference proteome</keyword>
<gene>
    <name evidence="1" type="ORF">ACJDU8_11920</name>
</gene>
<protein>
    <recommendedName>
        <fullName evidence="3">Phage tail protein</fullName>
    </recommendedName>
</protein>
<reference evidence="1 2" key="1">
    <citation type="submission" date="2024-11" db="EMBL/GenBank/DDBJ databases">
        <authorList>
            <person name="Heng Y.C."/>
            <person name="Lim A.C.H."/>
            <person name="Lee J.K.Y."/>
            <person name="Kittelmann S."/>
        </authorList>
    </citation>
    <scope>NUCLEOTIDE SEQUENCE [LARGE SCALE GENOMIC DNA]</scope>
    <source>
        <strain evidence="1 2">WILCCON 0269</strain>
    </source>
</reference>
<evidence type="ECO:0008006" key="3">
    <source>
        <dbReference type="Google" id="ProtNLM"/>
    </source>
</evidence>
<evidence type="ECO:0000313" key="1">
    <source>
        <dbReference type="EMBL" id="MFL0196262.1"/>
    </source>
</evidence>
<dbReference type="Proteomes" id="UP001623660">
    <property type="component" value="Unassembled WGS sequence"/>
</dbReference>
<sequence>MENNIVTLNISGTSVTNPGSIESEAVISIYGSGDIVFKMNEDQITLTDIAKKVIINSVIQDCCDNGGSNLNGKMTGEFLKLKPGQNIIEWSGSATKVELLPNWRWL</sequence>
<accession>A0ABW8SKN9</accession>
<name>A0ABW8SKN9_9CLOT</name>
<dbReference type="RefSeq" id="WP_406792371.1">
    <property type="nucleotide sequence ID" value="NZ_JBJHZX010000016.1"/>
</dbReference>
<evidence type="ECO:0000313" key="2">
    <source>
        <dbReference type="Proteomes" id="UP001623660"/>
    </source>
</evidence>
<dbReference type="EMBL" id="JBJHZX010000016">
    <property type="protein sequence ID" value="MFL0196262.1"/>
    <property type="molecule type" value="Genomic_DNA"/>
</dbReference>
<organism evidence="1 2">
    <name type="scientific">Candidatus Clostridium eludens</name>
    <dbReference type="NCBI Taxonomy" id="3381663"/>
    <lineage>
        <taxon>Bacteria</taxon>
        <taxon>Bacillati</taxon>
        <taxon>Bacillota</taxon>
        <taxon>Clostridia</taxon>
        <taxon>Eubacteriales</taxon>
        <taxon>Clostridiaceae</taxon>
        <taxon>Clostridium</taxon>
    </lineage>
</organism>
<proteinExistence type="predicted"/>
<comment type="caution">
    <text evidence="1">The sequence shown here is derived from an EMBL/GenBank/DDBJ whole genome shotgun (WGS) entry which is preliminary data.</text>
</comment>